<dbReference type="GO" id="GO:0016328">
    <property type="term" value="C:lateral plasma membrane"/>
    <property type="evidence" value="ECO:0007669"/>
    <property type="project" value="TreeGrafter"/>
</dbReference>
<dbReference type="GO" id="GO:0007021">
    <property type="term" value="P:tubulin complex assembly"/>
    <property type="evidence" value="ECO:0007669"/>
    <property type="project" value="InterPro"/>
</dbReference>
<reference evidence="1" key="3">
    <citation type="submission" date="2025-09" db="UniProtKB">
        <authorList>
            <consortium name="Ensembl"/>
        </authorList>
    </citation>
    <scope>IDENTIFICATION</scope>
</reference>
<dbReference type="InterPro" id="IPR033162">
    <property type="entry name" value="TBCD"/>
</dbReference>
<dbReference type="PANTHER" id="PTHR12658:SF0">
    <property type="entry name" value="TUBULIN-SPECIFIC CHAPERONE D"/>
    <property type="match status" value="1"/>
</dbReference>
<sequence length="138" mass="15497">MAQTDMDSGEDGGGGGEPEVIATAGVLGGFTESTEIRALISSLPEVHENIVTLESAIERFLVIMDRYQEQPHLLDPHLEWMLNLLLELIRSEQSPPLLVHLGFKFLYIISKVTTDRWIQLHHLQGNYRQMDSATSSPR</sequence>
<evidence type="ECO:0000313" key="2">
    <source>
        <dbReference type="Proteomes" id="UP000314982"/>
    </source>
</evidence>
<dbReference type="GO" id="GO:0034333">
    <property type="term" value="P:adherens junction assembly"/>
    <property type="evidence" value="ECO:0007669"/>
    <property type="project" value="TreeGrafter"/>
</dbReference>
<dbReference type="GO" id="GO:0048487">
    <property type="term" value="F:beta-tubulin binding"/>
    <property type="evidence" value="ECO:0007669"/>
    <property type="project" value="InterPro"/>
</dbReference>
<dbReference type="Ensembl" id="ENSHHUT00000014572.1">
    <property type="protein sequence ID" value="ENSHHUP00000014103.1"/>
    <property type="gene ID" value="ENSHHUG00000008724.1"/>
</dbReference>
<reference evidence="2" key="1">
    <citation type="submission" date="2018-06" db="EMBL/GenBank/DDBJ databases">
        <title>Genome assembly of Danube salmon.</title>
        <authorList>
            <person name="Macqueen D.J."/>
            <person name="Gundappa M.K."/>
        </authorList>
    </citation>
    <scope>NUCLEOTIDE SEQUENCE [LARGE SCALE GENOMIC DNA]</scope>
</reference>
<organism evidence="1 2">
    <name type="scientific">Hucho hucho</name>
    <name type="common">huchen</name>
    <dbReference type="NCBI Taxonomy" id="62062"/>
    <lineage>
        <taxon>Eukaryota</taxon>
        <taxon>Metazoa</taxon>
        <taxon>Chordata</taxon>
        <taxon>Craniata</taxon>
        <taxon>Vertebrata</taxon>
        <taxon>Euteleostomi</taxon>
        <taxon>Actinopterygii</taxon>
        <taxon>Neopterygii</taxon>
        <taxon>Teleostei</taxon>
        <taxon>Protacanthopterygii</taxon>
        <taxon>Salmoniformes</taxon>
        <taxon>Salmonidae</taxon>
        <taxon>Salmoninae</taxon>
        <taxon>Hucho</taxon>
    </lineage>
</organism>
<protein>
    <submittedName>
        <fullName evidence="1">Uncharacterized protein</fullName>
    </submittedName>
</protein>
<dbReference type="GO" id="GO:0005096">
    <property type="term" value="F:GTPase activator activity"/>
    <property type="evidence" value="ECO:0007669"/>
    <property type="project" value="InterPro"/>
</dbReference>
<evidence type="ECO:0000313" key="1">
    <source>
        <dbReference type="Ensembl" id="ENSHHUP00000014103.1"/>
    </source>
</evidence>
<dbReference type="GO" id="GO:0070830">
    <property type="term" value="P:bicellular tight junction assembly"/>
    <property type="evidence" value="ECO:0007669"/>
    <property type="project" value="TreeGrafter"/>
</dbReference>
<dbReference type="Proteomes" id="UP000314982">
    <property type="component" value="Unassembled WGS sequence"/>
</dbReference>
<dbReference type="Pfam" id="PF23579">
    <property type="entry name" value="ARM_TBCD"/>
    <property type="match status" value="1"/>
</dbReference>
<name>A0A4W5KA50_9TELE</name>
<dbReference type="GO" id="GO:0000226">
    <property type="term" value="P:microtubule cytoskeleton organization"/>
    <property type="evidence" value="ECO:0007669"/>
    <property type="project" value="TreeGrafter"/>
</dbReference>
<dbReference type="AlphaFoldDB" id="A0A4W5KA50"/>
<reference evidence="1" key="2">
    <citation type="submission" date="2025-08" db="UniProtKB">
        <authorList>
            <consortium name="Ensembl"/>
        </authorList>
    </citation>
    <scope>IDENTIFICATION</scope>
</reference>
<dbReference type="GO" id="GO:0007023">
    <property type="term" value="P:post-chaperonin tubulin folding pathway"/>
    <property type="evidence" value="ECO:0007669"/>
    <property type="project" value="InterPro"/>
</dbReference>
<keyword evidence="2" id="KW-1185">Reference proteome</keyword>
<accession>A0A4W5KA50</accession>
<dbReference type="GeneTree" id="ENSGT00390000017103"/>
<dbReference type="STRING" id="62062.ENSHHUP00000014103"/>
<proteinExistence type="predicted"/>
<dbReference type="PANTHER" id="PTHR12658">
    <property type="entry name" value="BETA-TUBULIN COFACTOR D"/>
    <property type="match status" value="1"/>
</dbReference>